<keyword evidence="2" id="KW-1185">Reference proteome</keyword>
<sequence>MVKGDAEPLGCARWRGRSSVPAAWSAGKSPSIQRKTLAGCPFEHGVRAIVAKEREWLWAEER</sequence>
<dbReference type="Proteomes" id="UP001519287">
    <property type="component" value="Unassembled WGS sequence"/>
</dbReference>
<dbReference type="EMBL" id="JAGGLB010000005">
    <property type="protein sequence ID" value="MBP1990654.1"/>
    <property type="molecule type" value="Genomic_DNA"/>
</dbReference>
<reference evidence="1 2" key="1">
    <citation type="submission" date="2021-03" db="EMBL/GenBank/DDBJ databases">
        <title>Genomic Encyclopedia of Type Strains, Phase IV (KMG-IV): sequencing the most valuable type-strain genomes for metagenomic binning, comparative biology and taxonomic classification.</title>
        <authorList>
            <person name="Goeker M."/>
        </authorList>
    </citation>
    <scope>NUCLEOTIDE SEQUENCE [LARGE SCALE GENOMIC DNA]</scope>
    <source>
        <strain evidence="1 2">DSM 26048</strain>
    </source>
</reference>
<comment type="caution">
    <text evidence="1">The sequence shown here is derived from an EMBL/GenBank/DDBJ whole genome shotgun (WGS) entry which is preliminary data.</text>
</comment>
<accession>A0ABS4ISV0</accession>
<organism evidence="1 2">
    <name type="scientific">Paenibacillus eucommiae</name>
    <dbReference type="NCBI Taxonomy" id="1355755"/>
    <lineage>
        <taxon>Bacteria</taxon>
        <taxon>Bacillati</taxon>
        <taxon>Bacillota</taxon>
        <taxon>Bacilli</taxon>
        <taxon>Bacillales</taxon>
        <taxon>Paenibacillaceae</taxon>
        <taxon>Paenibacillus</taxon>
    </lineage>
</organism>
<protein>
    <submittedName>
        <fullName evidence="1">Uncharacterized protein</fullName>
    </submittedName>
</protein>
<name>A0ABS4ISV0_9BACL</name>
<proteinExistence type="predicted"/>
<gene>
    <name evidence="1" type="ORF">J2Z66_002260</name>
</gene>
<evidence type="ECO:0000313" key="2">
    <source>
        <dbReference type="Proteomes" id="UP001519287"/>
    </source>
</evidence>
<evidence type="ECO:0000313" key="1">
    <source>
        <dbReference type="EMBL" id="MBP1990654.1"/>
    </source>
</evidence>
<dbReference type="RefSeq" id="WP_209971401.1">
    <property type="nucleotide sequence ID" value="NZ_JAGGLB010000005.1"/>
</dbReference>